<dbReference type="eggNOG" id="arCOG02155">
    <property type="taxonomic scope" value="Archaea"/>
</dbReference>
<dbReference type="Pfam" id="PF05239">
    <property type="entry name" value="PRC"/>
    <property type="match status" value="1"/>
</dbReference>
<dbReference type="HOGENOM" id="CLU_184949_0_0_2"/>
<dbReference type="SUPFAM" id="SSF50346">
    <property type="entry name" value="PRC-barrel domain"/>
    <property type="match status" value="1"/>
</dbReference>
<evidence type="ECO:0000259" key="1">
    <source>
        <dbReference type="Pfam" id="PF05239"/>
    </source>
</evidence>
<dbReference type="InterPro" id="IPR011033">
    <property type="entry name" value="PRC_barrel-like_sf"/>
</dbReference>
<reference evidence="2 3" key="1">
    <citation type="journal article" date="2014" name="Int. J. Syst. Evol. Microbiol.">
        <title>Methanobacterium paludis sp. nov. and a novel strain of Methanobacterium lacus isolated from northern peatlands.</title>
        <authorList>
            <person name="Cadillo-Quiroz H."/>
            <person name="Brauer S.L."/>
            <person name="Goodson N."/>
            <person name="Yavitt J.B."/>
            <person name="Zinder S.H."/>
        </authorList>
    </citation>
    <scope>NUCLEOTIDE SEQUENCE [LARGE SCALE GENOMIC DNA]</scope>
    <source>
        <strain evidence="3">DSM 25820 / JCM 18151 / SWAN1</strain>
    </source>
</reference>
<name>F6D573_METPW</name>
<evidence type="ECO:0000313" key="3">
    <source>
        <dbReference type="Proteomes" id="UP000009231"/>
    </source>
</evidence>
<keyword evidence="3" id="KW-1185">Reference proteome</keyword>
<dbReference type="Proteomes" id="UP000009231">
    <property type="component" value="Chromosome"/>
</dbReference>
<organism evidence="2 3">
    <name type="scientific">Methanobacterium paludis (strain DSM 25820 / JCM 18151 / SWAN1)</name>
    <dbReference type="NCBI Taxonomy" id="868131"/>
    <lineage>
        <taxon>Archaea</taxon>
        <taxon>Methanobacteriati</taxon>
        <taxon>Methanobacteriota</taxon>
        <taxon>Methanomada group</taxon>
        <taxon>Methanobacteria</taxon>
        <taxon>Methanobacteriales</taxon>
        <taxon>Methanobacteriaceae</taxon>
        <taxon>Methanobacterium</taxon>
    </lineage>
</organism>
<dbReference type="AlphaFoldDB" id="F6D573"/>
<dbReference type="EMBL" id="CP002772">
    <property type="protein sequence ID" value="AEG18181.1"/>
    <property type="molecule type" value="Genomic_DNA"/>
</dbReference>
<dbReference type="OrthoDB" id="68960at2157"/>
<dbReference type="Gene3D" id="2.30.30.240">
    <property type="entry name" value="PRC-barrel domain"/>
    <property type="match status" value="1"/>
</dbReference>
<dbReference type="InterPro" id="IPR027275">
    <property type="entry name" value="PRC-brl_dom"/>
</dbReference>
<evidence type="ECO:0000313" key="2">
    <source>
        <dbReference type="EMBL" id="AEG18181.1"/>
    </source>
</evidence>
<protein>
    <submittedName>
        <fullName evidence="2">PRC-barrel domain protein</fullName>
    </submittedName>
</protein>
<proteinExistence type="predicted"/>
<accession>F6D573</accession>
<dbReference type="GeneID" id="10668668"/>
<dbReference type="KEGG" id="mew:MSWAN_1163"/>
<gene>
    <name evidence="2" type="ordered locus">MSWAN_1163</name>
</gene>
<feature type="domain" description="PRC-barrel" evidence="1">
    <location>
        <begin position="5"/>
        <end position="72"/>
    </location>
</feature>
<dbReference type="RefSeq" id="WP_013825682.1">
    <property type="nucleotide sequence ID" value="NC_015574.1"/>
</dbReference>
<sequence length="73" mass="7899">MKISDELIGKDVIDKSGDQVGLVKDVEWDFEANAVKSIILKEAGISAKIGLGNKKIVPYEMIDVIGDKVLIKG</sequence>